<dbReference type="AlphaFoldDB" id="A0A426ZRB0"/>
<name>A0A426ZRB0_ENSVE</name>
<organism evidence="1 2">
    <name type="scientific">Ensete ventricosum</name>
    <name type="common">Abyssinian banana</name>
    <name type="synonym">Musa ensete</name>
    <dbReference type="NCBI Taxonomy" id="4639"/>
    <lineage>
        <taxon>Eukaryota</taxon>
        <taxon>Viridiplantae</taxon>
        <taxon>Streptophyta</taxon>
        <taxon>Embryophyta</taxon>
        <taxon>Tracheophyta</taxon>
        <taxon>Spermatophyta</taxon>
        <taxon>Magnoliopsida</taxon>
        <taxon>Liliopsida</taxon>
        <taxon>Zingiberales</taxon>
        <taxon>Musaceae</taxon>
        <taxon>Ensete</taxon>
    </lineage>
</organism>
<evidence type="ECO:0000313" key="1">
    <source>
        <dbReference type="EMBL" id="RRT66451.1"/>
    </source>
</evidence>
<reference evidence="1 2" key="1">
    <citation type="journal article" date="2014" name="Agronomy (Basel)">
        <title>A Draft Genome Sequence for Ensete ventricosum, the Drought-Tolerant Tree Against Hunger.</title>
        <authorList>
            <person name="Harrison J."/>
            <person name="Moore K.A."/>
            <person name="Paszkiewicz K."/>
            <person name="Jones T."/>
            <person name="Grant M."/>
            <person name="Ambacheew D."/>
            <person name="Muzemil S."/>
            <person name="Studholme D.J."/>
        </authorList>
    </citation>
    <scope>NUCLEOTIDE SEQUENCE [LARGE SCALE GENOMIC DNA]</scope>
</reference>
<dbReference type="Proteomes" id="UP000287651">
    <property type="component" value="Unassembled WGS sequence"/>
</dbReference>
<protein>
    <submittedName>
        <fullName evidence="1">Uncharacterized protein</fullName>
    </submittedName>
</protein>
<accession>A0A426ZRB0</accession>
<comment type="caution">
    <text evidence="1">The sequence shown here is derived from an EMBL/GenBank/DDBJ whole genome shotgun (WGS) entry which is preliminary data.</text>
</comment>
<gene>
    <name evidence="1" type="ORF">B296_00040180</name>
</gene>
<proteinExistence type="predicted"/>
<dbReference type="EMBL" id="AMZH03005413">
    <property type="protein sequence ID" value="RRT66451.1"/>
    <property type="molecule type" value="Genomic_DNA"/>
</dbReference>
<evidence type="ECO:0000313" key="2">
    <source>
        <dbReference type="Proteomes" id="UP000287651"/>
    </source>
</evidence>
<sequence length="111" mass="12492">MERKMEEEEEELDKGMVGLTLTFGRWPCWSKDPSPALTDSWDQRSLSLTEAVELHQYPNNCCDGTRVNGASFVGWGSAQKDIIAWSDVAKVTTNLLLSCMERLLLLITVLN</sequence>